<evidence type="ECO:0000313" key="1">
    <source>
        <dbReference type="EMBL" id="ALS36099.1"/>
    </source>
</evidence>
<gene>
    <name evidence="1" type="ORF">ATZ35_02655</name>
</gene>
<keyword evidence="2" id="KW-1185">Reference proteome</keyword>
<accession>A0A0U2MV14</accession>
<dbReference type="KEGG" id="erx:ATZ35_02655"/>
<dbReference type="RefSeq" id="WP_208929408.1">
    <property type="nucleotide sequence ID" value="NZ_CP013655.1"/>
</dbReference>
<evidence type="ECO:0000313" key="2">
    <source>
        <dbReference type="Proteomes" id="UP000067523"/>
    </source>
</evidence>
<dbReference type="Proteomes" id="UP000067523">
    <property type="component" value="Chromosome"/>
</dbReference>
<sequence>MLFTKSRLQGSSVVVTLPTSNGEKPESNKEYVVVYSEDGTITLIPKIDDPFSGGTEGEFYETDEWSELIPEGRELF</sequence>
<dbReference type="EMBL" id="CP013655">
    <property type="protein sequence ID" value="ALS36099.1"/>
    <property type="molecule type" value="Genomic_DNA"/>
</dbReference>
<reference evidence="2" key="1">
    <citation type="submission" date="2015-12" db="EMBL/GenBank/DDBJ databases">
        <authorList>
            <person name="Lauer A."/>
            <person name="Humrighouse B."/>
            <person name="Loparev V."/>
            <person name="Shewmaker P.L."/>
            <person name="Whitney A.M."/>
            <person name="McLaughlin R.W."/>
        </authorList>
    </citation>
    <scope>NUCLEOTIDE SEQUENCE [LARGE SCALE GENOMIC DNA]</scope>
    <source>
        <strain evidence="2">LMG 26678</strain>
    </source>
</reference>
<dbReference type="STRING" id="118060.ATZ35_02655"/>
<dbReference type="NCBIfam" id="NF047400">
    <property type="entry name" value="MazE_PemI_antitoxin"/>
    <property type="match status" value="1"/>
</dbReference>
<protein>
    <submittedName>
        <fullName evidence="1">AbrB family transcriptional regulator</fullName>
    </submittedName>
</protein>
<proteinExistence type="predicted"/>
<organism evidence="1 2">
    <name type="scientific">Enterococcus rotai</name>
    <dbReference type="NCBI Taxonomy" id="118060"/>
    <lineage>
        <taxon>Bacteria</taxon>
        <taxon>Bacillati</taxon>
        <taxon>Bacillota</taxon>
        <taxon>Bacilli</taxon>
        <taxon>Lactobacillales</taxon>
        <taxon>Enterococcaceae</taxon>
        <taxon>Enterococcus</taxon>
    </lineage>
</organism>
<dbReference type="AlphaFoldDB" id="A0A0U2MV14"/>
<name>A0A0U2MV14_9ENTE</name>